<protein>
    <submittedName>
        <fullName evidence="2">Uncharacterized protein</fullName>
    </submittedName>
</protein>
<evidence type="ECO:0000313" key="3">
    <source>
        <dbReference type="Proteomes" id="UP000093199"/>
    </source>
</evidence>
<dbReference type="STRING" id="33978.A6M13_03635"/>
<dbReference type="AlphaFoldDB" id="A0A1C0YBW5"/>
<keyword evidence="3" id="KW-1185">Reference proteome</keyword>
<comment type="caution">
    <text evidence="2">The sequence shown here is derived from an EMBL/GenBank/DDBJ whole genome shotgun (WGS) entry which is preliminary data.</text>
</comment>
<evidence type="ECO:0000313" key="2">
    <source>
        <dbReference type="EMBL" id="OCS84678.1"/>
    </source>
</evidence>
<organism evidence="2 3">
    <name type="scientific">Caryophanon tenue</name>
    <dbReference type="NCBI Taxonomy" id="33978"/>
    <lineage>
        <taxon>Bacteria</taxon>
        <taxon>Bacillati</taxon>
        <taxon>Bacillota</taxon>
        <taxon>Bacilli</taxon>
        <taxon>Bacillales</taxon>
        <taxon>Caryophanaceae</taxon>
        <taxon>Caryophanon</taxon>
    </lineage>
</organism>
<feature type="region of interest" description="Disordered" evidence="1">
    <location>
        <begin position="26"/>
        <end position="87"/>
    </location>
</feature>
<dbReference type="RefSeq" id="WP_066545928.1">
    <property type="nucleotide sequence ID" value="NZ_MASJ01000023.1"/>
</dbReference>
<accession>A0A1C0YBW5</accession>
<feature type="compositionally biased region" description="Acidic residues" evidence="1">
    <location>
        <begin position="64"/>
        <end position="80"/>
    </location>
</feature>
<reference evidence="2 3" key="1">
    <citation type="submission" date="2016-07" db="EMBL/GenBank/DDBJ databases">
        <title>Caryophanon tenue genome sequencing.</title>
        <authorList>
            <person name="Verma A."/>
            <person name="Pal Y."/>
            <person name="Krishnamurthi S."/>
        </authorList>
    </citation>
    <scope>NUCLEOTIDE SEQUENCE [LARGE SCALE GENOMIC DNA]</scope>
    <source>
        <strain evidence="2 3">DSM 14152</strain>
    </source>
</reference>
<name>A0A1C0YBW5_9BACL</name>
<dbReference type="EMBL" id="MASJ01000023">
    <property type="protein sequence ID" value="OCS84678.1"/>
    <property type="molecule type" value="Genomic_DNA"/>
</dbReference>
<proteinExistence type="predicted"/>
<gene>
    <name evidence="2" type="ORF">A6M13_03635</name>
</gene>
<sequence length="294" mass="33933">MRKYAVMVGAVLMLVACNEQVNEETIKPTPVTDTAATEPVGGETSETRESEGRDDEQVVIPEPQMDEEDVEVSDEVDEPQESVSQENVTEDELLMWIYKMEDWSGYSSLLRIENVYDDEQLNTMTQQETTYVWMPEQLYTVTQHAGISTTLIEQYMTEEEAYERLNLDEWLPLEGERAYSPLPAKMSFFELMLESSAYTVEQQNEAAHVTFTVQPDNIAYVYAMLQRAFNIQMDETVTAEDIYAEFHYEDRFLQQYKITVDFDAAEDDMPKELVIDEAFTDMNQVEALPARDTL</sequence>
<evidence type="ECO:0000256" key="1">
    <source>
        <dbReference type="SAM" id="MobiDB-lite"/>
    </source>
</evidence>
<dbReference type="PROSITE" id="PS51257">
    <property type="entry name" value="PROKAR_LIPOPROTEIN"/>
    <property type="match status" value="1"/>
</dbReference>
<dbReference type="Proteomes" id="UP000093199">
    <property type="component" value="Unassembled WGS sequence"/>
</dbReference>